<reference evidence="6" key="1">
    <citation type="submission" date="2018-07" db="EMBL/GenBank/DDBJ databases">
        <authorList>
            <person name="Gao Z.-S."/>
            <person name="Jia H.-M."/>
            <person name="Jia H.-J."/>
            <person name="Cai Q.-L."/>
            <person name="Wang Y."/>
            <person name="Zhao H.-B."/>
        </authorList>
    </citation>
    <scope>NUCLEOTIDE SEQUENCE</scope>
    <source>
        <tissue evidence="6">Leaves</tissue>
    </source>
</reference>
<dbReference type="PANTHER" id="PTHR36710">
    <property type="entry name" value="PECTINESTERASE INHIBITOR-LIKE"/>
    <property type="match status" value="1"/>
</dbReference>
<sequence>MGSYTLAVSVTVLSVASFLIYPSSGVSHDILTTICSKTQNHDACERSLESDSRTRSADLPKLSLISIELTMKQADHNHRTFSDLRDNATDPRLEDSFRNCVGFYKEMQAQIRAAYHLSQKRQYQKITELVQSERLAQECASGIPINCLEIDALTTTMLLAIKTSESVNQYIAKSLA</sequence>
<keyword evidence="2" id="KW-1015">Disulfide bond</keyword>
<keyword evidence="1 4" id="KW-0732">Signal</keyword>
<reference evidence="6" key="3">
    <citation type="submission" date="2019-09" db="EMBL/GenBank/DDBJ databases">
        <authorList>
            <person name="Gao Z."/>
        </authorList>
    </citation>
    <scope>NUCLEOTIDE SEQUENCE</scope>
    <source>
        <tissue evidence="6">Leaves</tissue>
    </source>
</reference>
<protein>
    <submittedName>
        <fullName evidence="6">Pectinesterase inhibitor</fullName>
    </submittedName>
</protein>
<name>A0A6A1UMD5_9ROSI</name>
<feature type="signal peptide" evidence="4">
    <location>
        <begin position="1"/>
        <end position="25"/>
    </location>
</feature>
<dbReference type="OrthoDB" id="764172at2759"/>
<comment type="similarity">
    <text evidence="3">Belongs to the PMEI family.</text>
</comment>
<dbReference type="EMBL" id="RXIC02000077">
    <property type="protein sequence ID" value="KAB1201343.1"/>
    <property type="molecule type" value="Genomic_DNA"/>
</dbReference>
<evidence type="ECO:0000256" key="1">
    <source>
        <dbReference type="ARBA" id="ARBA00022729"/>
    </source>
</evidence>
<dbReference type="PANTHER" id="PTHR36710:SF18">
    <property type="entry name" value="PECTINESTERASE INHIBITOR 5-RELATED"/>
    <property type="match status" value="1"/>
</dbReference>
<feature type="domain" description="Pectinesterase inhibitor" evidence="5">
    <location>
        <begin position="26"/>
        <end position="171"/>
    </location>
</feature>
<feature type="chain" id="PRO_5035411292" evidence="4">
    <location>
        <begin position="26"/>
        <end position="176"/>
    </location>
</feature>
<evidence type="ECO:0000256" key="4">
    <source>
        <dbReference type="SAM" id="SignalP"/>
    </source>
</evidence>
<evidence type="ECO:0000259" key="5">
    <source>
        <dbReference type="SMART" id="SM00856"/>
    </source>
</evidence>
<dbReference type="InterPro" id="IPR035513">
    <property type="entry name" value="Invertase/methylesterase_inhib"/>
</dbReference>
<dbReference type="NCBIfam" id="TIGR01614">
    <property type="entry name" value="PME_inhib"/>
    <property type="match status" value="1"/>
</dbReference>
<evidence type="ECO:0000313" key="7">
    <source>
        <dbReference type="EMBL" id="KAB1224060.1"/>
    </source>
</evidence>
<keyword evidence="8" id="KW-1185">Reference proteome</keyword>
<dbReference type="SMART" id="SM00856">
    <property type="entry name" value="PMEI"/>
    <property type="match status" value="1"/>
</dbReference>
<evidence type="ECO:0000256" key="2">
    <source>
        <dbReference type="ARBA" id="ARBA00023157"/>
    </source>
</evidence>
<dbReference type="AlphaFoldDB" id="A0A6A1UMD5"/>
<dbReference type="GO" id="GO:0046910">
    <property type="term" value="F:pectinesterase inhibitor activity"/>
    <property type="evidence" value="ECO:0007669"/>
    <property type="project" value="InterPro"/>
</dbReference>
<evidence type="ECO:0000313" key="8">
    <source>
        <dbReference type="Proteomes" id="UP000516437"/>
    </source>
</evidence>
<organism evidence="6 8">
    <name type="scientific">Morella rubra</name>
    <name type="common">Chinese bayberry</name>
    <dbReference type="NCBI Taxonomy" id="262757"/>
    <lineage>
        <taxon>Eukaryota</taxon>
        <taxon>Viridiplantae</taxon>
        <taxon>Streptophyta</taxon>
        <taxon>Embryophyta</taxon>
        <taxon>Tracheophyta</taxon>
        <taxon>Spermatophyta</taxon>
        <taxon>Magnoliopsida</taxon>
        <taxon>eudicotyledons</taxon>
        <taxon>Gunneridae</taxon>
        <taxon>Pentapetalae</taxon>
        <taxon>rosids</taxon>
        <taxon>fabids</taxon>
        <taxon>Fagales</taxon>
        <taxon>Myricaceae</taxon>
        <taxon>Morella</taxon>
    </lineage>
</organism>
<comment type="caution">
    <text evidence="6">The sequence shown here is derived from an EMBL/GenBank/DDBJ whole genome shotgun (WGS) entry which is preliminary data.</text>
</comment>
<dbReference type="Proteomes" id="UP000516437">
    <property type="component" value="Chromosome 2"/>
</dbReference>
<dbReference type="InterPro" id="IPR052421">
    <property type="entry name" value="PCW_Enzyme_Inhibitor"/>
</dbReference>
<evidence type="ECO:0000313" key="6">
    <source>
        <dbReference type="EMBL" id="KAB1201343.1"/>
    </source>
</evidence>
<gene>
    <name evidence="6" type="ORF">CJ030_MR0G004165</name>
    <name evidence="7" type="ORF">CJ030_MR2G006155</name>
</gene>
<evidence type="ECO:0000256" key="3">
    <source>
        <dbReference type="ARBA" id="ARBA00038471"/>
    </source>
</evidence>
<reference evidence="6 8" key="2">
    <citation type="journal article" date="2019" name="Plant Biotechnol. J.">
        <title>The red bayberry genome and genetic basis of sex determination.</title>
        <authorList>
            <person name="Jia H.M."/>
            <person name="Jia H.J."/>
            <person name="Cai Q.L."/>
            <person name="Wang Y."/>
            <person name="Zhao H.B."/>
            <person name="Yang W.F."/>
            <person name="Wang G.Y."/>
            <person name="Li Y.H."/>
            <person name="Zhan D.L."/>
            <person name="Shen Y.T."/>
            <person name="Niu Q.F."/>
            <person name="Chang L."/>
            <person name="Qiu J."/>
            <person name="Zhao L."/>
            <person name="Xie H.B."/>
            <person name="Fu W.Y."/>
            <person name="Jin J."/>
            <person name="Li X.W."/>
            <person name="Jiao Y."/>
            <person name="Zhou C.C."/>
            <person name="Tu T."/>
            <person name="Chai C.Y."/>
            <person name="Gao J.L."/>
            <person name="Fan L.J."/>
            <person name="van de Weg E."/>
            <person name="Wang J.Y."/>
            <person name="Gao Z.S."/>
        </authorList>
    </citation>
    <scope>NUCLEOTIDE SEQUENCE [LARGE SCALE GENOMIC DNA]</scope>
    <source>
        <tissue evidence="6">Leaves</tissue>
    </source>
</reference>
<dbReference type="SUPFAM" id="SSF101148">
    <property type="entry name" value="Plant invertase/pectin methylesterase inhibitor"/>
    <property type="match status" value="1"/>
</dbReference>
<proteinExistence type="inferred from homology"/>
<dbReference type="Pfam" id="PF04043">
    <property type="entry name" value="PMEI"/>
    <property type="match status" value="1"/>
</dbReference>
<dbReference type="Gene3D" id="1.20.140.40">
    <property type="entry name" value="Invertase/pectin methylesterase inhibitor family protein"/>
    <property type="match status" value="1"/>
</dbReference>
<dbReference type="EMBL" id="RXIC02000020">
    <property type="protein sequence ID" value="KAB1224060.1"/>
    <property type="molecule type" value="Genomic_DNA"/>
</dbReference>
<dbReference type="InterPro" id="IPR034086">
    <property type="entry name" value="PMEI_plant"/>
</dbReference>
<accession>A0A6A1UMD5</accession>
<dbReference type="CDD" id="cd15797">
    <property type="entry name" value="PMEI"/>
    <property type="match status" value="1"/>
</dbReference>
<dbReference type="InterPro" id="IPR006501">
    <property type="entry name" value="Pectinesterase_inhib_dom"/>
</dbReference>